<dbReference type="PANTHER" id="PTHR45138">
    <property type="entry name" value="REGULATORY COMPONENTS OF SENSORY TRANSDUCTION SYSTEM"/>
    <property type="match status" value="1"/>
</dbReference>
<dbReference type="EMBL" id="JAGGJB010000005">
    <property type="protein sequence ID" value="MDN7125193.1"/>
    <property type="molecule type" value="Genomic_DNA"/>
</dbReference>
<accession>A0AAW7R245</accession>
<evidence type="ECO:0000256" key="2">
    <source>
        <dbReference type="ARBA" id="ARBA00012528"/>
    </source>
</evidence>
<evidence type="ECO:0000313" key="6">
    <source>
        <dbReference type="EMBL" id="MDN7125193.1"/>
    </source>
</evidence>
<organism evidence="6 7">
    <name type="scientific">Pseudidiomarina terrestris</name>
    <dbReference type="NCBI Taxonomy" id="2820060"/>
    <lineage>
        <taxon>Bacteria</taxon>
        <taxon>Pseudomonadati</taxon>
        <taxon>Pseudomonadota</taxon>
        <taxon>Gammaproteobacteria</taxon>
        <taxon>Alteromonadales</taxon>
        <taxon>Idiomarinaceae</taxon>
        <taxon>Pseudidiomarina</taxon>
    </lineage>
</organism>
<keyword evidence="4" id="KW-0812">Transmembrane</keyword>
<dbReference type="Pfam" id="PF00990">
    <property type="entry name" value="GGDEF"/>
    <property type="match status" value="1"/>
</dbReference>
<dbReference type="FunFam" id="3.30.70.270:FF:000001">
    <property type="entry name" value="Diguanylate cyclase domain protein"/>
    <property type="match status" value="1"/>
</dbReference>
<evidence type="ECO:0000256" key="3">
    <source>
        <dbReference type="ARBA" id="ARBA00034247"/>
    </source>
</evidence>
<dbReference type="InterPro" id="IPR043128">
    <property type="entry name" value="Rev_trsase/Diguanyl_cyclase"/>
</dbReference>
<dbReference type="CDD" id="cd01949">
    <property type="entry name" value="GGDEF"/>
    <property type="match status" value="1"/>
</dbReference>
<comment type="cofactor">
    <cofactor evidence="1">
        <name>Mg(2+)</name>
        <dbReference type="ChEBI" id="CHEBI:18420"/>
    </cofactor>
</comment>
<reference evidence="6 7" key="1">
    <citation type="submission" date="2021-03" db="EMBL/GenBank/DDBJ databases">
        <title>Pseudidiomarina terrestris, a new bacterium isolated from saline soil.</title>
        <authorList>
            <person name="Galisteo C."/>
            <person name="De La Haba R."/>
            <person name="Sanchez-Porro C."/>
            <person name="Ventosa A."/>
        </authorList>
    </citation>
    <scope>NUCLEOTIDE SEQUENCE [LARGE SCALE GENOMIC DNA]</scope>
    <source>
        <strain evidence="6 7">1APP75-32.1</strain>
    </source>
</reference>
<evidence type="ECO:0000256" key="4">
    <source>
        <dbReference type="SAM" id="Phobius"/>
    </source>
</evidence>
<feature type="domain" description="GGDEF" evidence="5">
    <location>
        <begin position="263"/>
        <end position="396"/>
    </location>
</feature>
<feature type="transmembrane region" description="Helical" evidence="4">
    <location>
        <begin position="147"/>
        <end position="167"/>
    </location>
</feature>
<dbReference type="NCBIfam" id="TIGR00254">
    <property type="entry name" value="GGDEF"/>
    <property type="match status" value="1"/>
</dbReference>
<dbReference type="InterPro" id="IPR050469">
    <property type="entry name" value="Diguanylate_Cyclase"/>
</dbReference>
<dbReference type="EC" id="2.7.7.65" evidence="2"/>
<dbReference type="InterPro" id="IPR029787">
    <property type="entry name" value="Nucleotide_cyclase"/>
</dbReference>
<comment type="catalytic activity">
    <reaction evidence="3">
        <text>2 GTP = 3',3'-c-di-GMP + 2 diphosphate</text>
        <dbReference type="Rhea" id="RHEA:24898"/>
        <dbReference type="ChEBI" id="CHEBI:33019"/>
        <dbReference type="ChEBI" id="CHEBI:37565"/>
        <dbReference type="ChEBI" id="CHEBI:58805"/>
        <dbReference type="EC" id="2.7.7.65"/>
    </reaction>
</comment>
<sequence>MSSPQKQFDLHWLTGQFRDPDKESGYRSSIKARIRQESRLSWVVVSLVFGMFTITDYSLLGLTRDYYLLASMRAVVVSLCLVLALVLGRRGDYNRNRWLHLLPLLLVATGILLIVPLRPESLSSQITAAAVAVLAFFLLIPNLLTVAALGCLYLSVGFVAAVMLFTGLSPAEIVRIVLLLIMANVVGYCALLRLEFLQRKQFALLHEERQQNRDLVAEIAHRKSLEAQLRMVAERDALTGLDSRSYFMKRAEGLLQRSRLEKTPFCLFMIDVDHFKSINDTWGHTRGDLILTKIAEVCAQSLRPTDVIGRFGGEEFIVGLPQTSPADAQVIAERLKMKVAELPEKEYMGDLNLSVTVGIAVAHDDDVDLEALITRADKMLYAGKREGRNRVIMCEQGR</sequence>
<evidence type="ECO:0000256" key="1">
    <source>
        <dbReference type="ARBA" id="ARBA00001946"/>
    </source>
</evidence>
<protein>
    <recommendedName>
        <fullName evidence="2">diguanylate cyclase</fullName>
        <ecNumber evidence="2">2.7.7.65</ecNumber>
    </recommendedName>
</protein>
<comment type="caution">
    <text evidence="6">The sequence shown here is derived from an EMBL/GenBank/DDBJ whole genome shotgun (WGS) entry which is preliminary data.</text>
</comment>
<gene>
    <name evidence="6" type="ORF">J6I90_09900</name>
</gene>
<dbReference type="RefSeq" id="WP_301774870.1">
    <property type="nucleotide sequence ID" value="NZ_JAGGJB010000005.1"/>
</dbReference>
<feature type="transmembrane region" description="Helical" evidence="4">
    <location>
        <begin position="40"/>
        <end position="60"/>
    </location>
</feature>
<dbReference type="SUPFAM" id="SSF55073">
    <property type="entry name" value="Nucleotide cyclase"/>
    <property type="match status" value="1"/>
</dbReference>
<feature type="transmembrane region" description="Helical" evidence="4">
    <location>
        <begin position="122"/>
        <end position="140"/>
    </location>
</feature>
<dbReference type="PROSITE" id="PS50887">
    <property type="entry name" value="GGDEF"/>
    <property type="match status" value="1"/>
</dbReference>
<evidence type="ECO:0000259" key="5">
    <source>
        <dbReference type="PROSITE" id="PS50887"/>
    </source>
</evidence>
<feature type="transmembrane region" description="Helical" evidence="4">
    <location>
        <begin position="173"/>
        <end position="192"/>
    </location>
</feature>
<dbReference type="InterPro" id="IPR000160">
    <property type="entry name" value="GGDEF_dom"/>
</dbReference>
<proteinExistence type="predicted"/>
<dbReference type="Gene3D" id="3.30.70.270">
    <property type="match status" value="1"/>
</dbReference>
<feature type="transmembrane region" description="Helical" evidence="4">
    <location>
        <begin position="98"/>
        <end position="116"/>
    </location>
</feature>
<keyword evidence="4" id="KW-0472">Membrane</keyword>
<dbReference type="Proteomes" id="UP001169492">
    <property type="component" value="Unassembled WGS sequence"/>
</dbReference>
<name>A0AAW7R245_9GAMM</name>
<dbReference type="SMART" id="SM00267">
    <property type="entry name" value="GGDEF"/>
    <property type="match status" value="1"/>
</dbReference>
<dbReference type="AlphaFoldDB" id="A0AAW7R245"/>
<evidence type="ECO:0000313" key="7">
    <source>
        <dbReference type="Proteomes" id="UP001169492"/>
    </source>
</evidence>
<dbReference type="PANTHER" id="PTHR45138:SF9">
    <property type="entry name" value="DIGUANYLATE CYCLASE DGCM-RELATED"/>
    <property type="match status" value="1"/>
</dbReference>
<keyword evidence="4" id="KW-1133">Transmembrane helix</keyword>
<dbReference type="GO" id="GO:0052621">
    <property type="term" value="F:diguanylate cyclase activity"/>
    <property type="evidence" value="ECO:0007669"/>
    <property type="project" value="UniProtKB-EC"/>
</dbReference>
<feature type="transmembrane region" description="Helical" evidence="4">
    <location>
        <begin position="66"/>
        <end position="86"/>
    </location>
</feature>